<feature type="repeat" description="TPR" evidence="3">
    <location>
        <begin position="462"/>
        <end position="495"/>
    </location>
</feature>
<gene>
    <name evidence="6" type="ORF">PGLA2088_LOCUS23059</name>
</gene>
<feature type="non-terminal residue" evidence="6">
    <location>
        <position position="637"/>
    </location>
</feature>
<dbReference type="InterPro" id="IPR019734">
    <property type="entry name" value="TPR_rpt"/>
</dbReference>
<dbReference type="InterPro" id="IPR051012">
    <property type="entry name" value="CellSynth/LPSAsmb/PSIAsmb"/>
</dbReference>
<dbReference type="InterPro" id="IPR011990">
    <property type="entry name" value="TPR-like_helical_dom_sf"/>
</dbReference>
<dbReference type="SUPFAM" id="SSF48452">
    <property type="entry name" value="TPR-like"/>
    <property type="match status" value="3"/>
</dbReference>
<dbReference type="Proteomes" id="UP000626109">
    <property type="component" value="Unassembled WGS sequence"/>
</dbReference>
<evidence type="ECO:0000256" key="5">
    <source>
        <dbReference type="SAM" id="MobiDB-lite"/>
    </source>
</evidence>
<evidence type="ECO:0000313" key="6">
    <source>
        <dbReference type="EMBL" id="CAE8682680.1"/>
    </source>
</evidence>
<protein>
    <submittedName>
        <fullName evidence="6">Uncharacterized protein</fullName>
    </submittedName>
</protein>
<accession>A0A813JNP3</accession>
<dbReference type="PANTHER" id="PTHR45586">
    <property type="entry name" value="TPR REPEAT-CONTAINING PROTEIN PA4667"/>
    <property type="match status" value="1"/>
</dbReference>
<keyword evidence="4" id="KW-0175">Coiled coil</keyword>
<dbReference type="Pfam" id="PF14559">
    <property type="entry name" value="TPR_19"/>
    <property type="match status" value="1"/>
</dbReference>
<organism evidence="6 7">
    <name type="scientific">Polarella glacialis</name>
    <name type="common">Dinoflagellate</name>
    <dbReference type="NCBI Taxonomy" id="89957"/>
    <lineage>
        <taxon>Eukaryota</taxon>
        <taxon>Sar</taxon>
        <taxon>Alveolata</taxon>
        <taxon>Dinophyceae</taxon>
        <taxon>Suessiales</taxon>
        <taxon>Suessiaceae</taxon>
        <taxon>Polarella</taxon>
    </lineage>
</organism>
<dbReference type="PROSITE" id="PS50005">
    <property type="entry name" value="TPR"/>
    <property type="match status" value="3"/>
</dbReference>
<dbReference type="EMBL" id="CAJNNW010026097">
    <property type="protein sequence ID" value="CAE8682680.1"/>
    <property type="molecule type" value="Genomic_DNA"/>
</dbReference>
<dbReference type="PANTHER" id="PTHR45586:SF1">
    <property type="entry name" value="LIPOPOLYSACCHARIDE ASSEMBLY PROTEIN B"/>
    <property type="match status" value="1"/>
</dbReference>
<dbReference type="SMART" id="SM00028">
    <property type="entry name" value="TPR"/>
    <property type="match status" value="9"/>
</dbReference>
<feature type="compositionally biased region" description="Basic and acidic residues" evidence="5">
    <location>
        <begin position="224"/>
        <end position="250"/>
    </location>
</feature>
<dbReference type="Gene3D" id="1.25.40.10">
    <property type="entry name" value="Tetratricopeptide repeat domain"/>
    <property type="match status" value="2"/>
</dbReference>
<sequence>DGIQDLFERANQFALGACIGPSDPSKERARLEPGFASLVSVQPIGDANDPEALRCTQRAVRLLHEERVEESLREFHKACSLAERNHVARSNLGCAYFERGDEDAALHWFREAHRLMPRSADTSRAVALLEQRCGNLSEALWVLRNFLQEVDENHAEALHQLGLLYRELKQWPQAAGCFRRLVRVDPTNNDYPRELQSCLECMAQSPAQPLDGSAKEGRWLAEGRARDSLERDSSERPFRERDRLDFDRHVNSSSSARQRSRDPSAQRGGRDSSLGPTSLTQARELHAAGRLQDAYAAYRKLLEADGSSAEVLRGLCACLLDAGQGKPALEVARRLQALRPTECEANLFLAEALLAAGQPADLAESHLQAAAAAQPSSSAARVRLLCANAKAALATEDFKKAMLNASEAVRLASSDAKALLVLADVRIRVADYDSALRTLAAATEALRSAELSRTPASRPLLAMAHGLAARAQERLRKYPEAIEEARRAIEMDPSVGIAHLARASAMQQSGRSAEAEADLQELLRRNQADAEAWVLLGYLQLSSGDQRAVATLQEAVSRSSLPTSSPSIAGAAFVYLGLALDGDRGEGPQAASLVLKGLAKHRNLECVWRSIEAAHQPSPAVIQKLRGICDLDLTTQQ</sequence>
<keyword evidence="2 3" id="KW-0802">TPR repeat</keyword>
<feature type="repeat" description="TPR" evidence="3">
    <location>
        <begin position="155"/>
        <end position="188"/>
    </location>
</feature>
<feature type="non-terminal residue" evidence="6">
    <location>
        <position position="1"/>
    </location>
</feature>
<evidence type="ECO:0000256" key="1">
    <source>
        <dbReference type="ARBA" id="ARBA00022737"/>
    </source>
</evidence>
<dbReference type="InterPro" id="IPR013105">
    <property type="entry name" value="TPR_2"/>
</dbReference>
<evidence type="ECO:0000256" key="2">
    <source>
        <dbReference type="ARBA" id="ARBA00022803"/>
    </source>
</evidence>
<feature type="region of interest" description="Disordered" evidence="5">
    <location>
        <begin position="224"/>
        <end position="277"/>
    </location>
</feature>
<evidence type="ECO:0000256" key="3">
    <source>
        <dbReference type="PROSITE-ProRule" id="PRU00339"/>
    </source>
</evidence>
<reference evidence="6" key="1">
    <citation type="submission" date="2021-02" db="EMBL/GenBank/DDBJ databases">
        <authorList>
            <person name="Dougan E. K."/>
            <person name="Rhodes N."/>
            <person name="Thang M."/>
            <person name="Chan C."/>
        </authorList>
    </citation>
    <scope>NUCLEOTIDE SEQUENCE</scope>
</reference>
<proteinExistence type="predicted"/>
<dbReference type="AlphaFoldDB" id="A0A813JNP3"/>
<keyword evidence="1" id="KW-0677">Repeat</keyword>
<evidence type="ECO:0000313" key="7">
    <source>
        <dbReference type="Proteomes" id="UP000626109"/>
    </source>
</evidence>
<dbReference type="Pfam" id="PF07719">
    <property type="entry name" value="TPR_2"/>
    <property type="match status" value="1"/>
</dbReference>
<name>A0A813JNP3_POLGL</name>
<feature type="coiled-coil region" evidence="4">
    <location>
        <begin position="468"/>
        <end position="525"/>
    </location>
</feature>
<comment type="caution">
    <text evidence="6">The sequence shown here is derived from an EMBL/GenBank/DDBJ whole genome shotgun (WGS) entry which is preliminary data.</text>
</comment>
<evidence type="ECO:0000256" key="4">
    <source>
        <dbReference type="SAM" id="Coils"/>
    </source>
</evidence>
<feature type="repeat" description="TPR" evidence="3">
    <location>
        <begin position="86"/>
        <end position="119"/>
    </location>
</feature>
<feature type="compositionally biased region" description="Basic and acidic residues" evidence="5">
    <location>
        <begin position="259"/>
        <end position="270"/>
    </location>
</feature>
<dbReference type="Pfam" id="PF13432">
    <property type="entry name" value="TPR_16"/>
    <property type="match status" value="2"/>
</dbReference>